<dbReference type="InterPro" id="IPR003362">
    <property type="entry name" value="Bact_transf"/>
</dbReference>
<dbReference type="RefSeq" id="WP_192600671.1">
    <property type="nucleotide sequence ID" value="NZ_JADBEL010000049.1"/>
</dbReference>
<reference evidence="4" key="1">
    <citation type="submission" date="2020-10" db="EMBL/GenBank/DDBJ databases">
        <title>Genomic Encyclopedia of Type Strains, Phase IV (KMG-IV): sequencing the most valuable type-strain genomes for metagenomic binning, comparative biology and taxonomic classification.</title>
        <authorList>
            <person name="Goeker M."/>
        </authorList>
    </citation>
    <scope>NUCLEOTIDE SEQUENCE</scope>
    <source>
        <strain evidence="4">DSM 13886</strain>
    </source>
</reference>
<evidence type="ECO:0000259" key="3">
    <source>
        <dbReference type="Pfam" id="PF02397"/>
    </source>
</evidence>
<name>A0A927R8K0_9BACL</name>
<comment type="caution">
    <text evidence="4">The sequence shown here is derived from an EMBL/GenBank/DDBJ whole genome shotgun (WGS) entry which is preliminary data.</text>
</comment>
<evidence type="ECO:0000313" key="4">
    <source>
        <dbReference type="EMBL" id="MBE1557084.1"/>
    </source>
</evidence>
<feature type="domain" description="Bacterial sugar transferase" evidence="3">
    <location>
        <begin position="22"/>
        <end position="211"/>
    </location>
</feature>
<proteinExistence type="inferred from homology"/>
<dbReference type="PANTHER" id="PTHR30576:SF10">
    <property type="entry name" value="SLL5057 PROTEIN"/>
    <property type="match status" value="1"/>
</dbReference>
<keyword evidence="2" id="KW-1133">Transmembrane helix</keyword>
<dbReference type="AlphaFoldDB" id="A0A927R8K0"/>
<evidence type="ECO:0000256" key="2">
    <source>
        <dbReference type="SAM" id="Phobius"/>
    </source>
</evidence>
<accession>A0A927R8K0</accession>
<evidence type="ECO:0000313" key="5">
    <source>
        <dbReference type="Proteomes" id="UP000658225"/>
    </source>
</evidence>
<gene>
    <name evidence="4" type="ORF">H4683_004216</name>
</gene>
<comment type="similarity">
    <text evidence="1">Belongs to the bacterial sugar transferase family.</text>
</comment>
<feature type="transmembrane region" description="Helical" evidence="2">
    <location>
        <begin position="24"/>
        <end position="51"/>
    </location>
</feature>
<organism evidence="4 5">
    <name type="scientific">Sporosarcina limicola</name>
    <dbReference type="NCBI Taxonomy" id="34101"/>
    <lineage>
        <taxon>Bacteria</taxon>
        <taxon>Bacillati</taxon>
        <taxon>Bacillota</taxon>
        <taxon>Bacilli</taxon>
        <taxon>Bacillales</taxon>
        <taxon>Caryophanaceae</taxon>
        <taxon>Sporosarcina</taxon>
    </lineage>
</organism>
<dbReference type="Pfam" id="PF02397">
    <property type="entry name" value="Bac_transf"/>
    <property type="match status" value="1"/>
</dbReference>
<dbReference type="Proteomes" id="UP000658225">
    <property type="component" value="Unassembled WGS sequence"/>
</dbReference>
<evidence type="ECO:0000256" key="1">
    <source>
        <dbReference type="ARBA" id="ARBA00006464"/>
    </source>
</evidence>
<keyword evidence="2" id="KW-0472">Membrane</keyword>
<keyword evidence="5" id="KW-1185">Reference proteome</keyword>
<protein>
    <submittedName>
        <fullName evidence="4">Lipopolysaccharide/colanic/teichoic acid biosynthesis glycosyltransferase</fullName>
    </submittedName>
</protein>
<dbReference type="PANTHER" id="PTHR30576">
    <property type="entry name" value="COLANIC BIOSYNTHESIS UDP-GLUCOSE LIPID CARRIER TRANSFERASE"/>
    <property type="match status" value="1"/>
</dbReference>
<dbReference type="EMBL" id="JADBEL010000049">
    <property type="protein sequence ID" value="MBE1557084.1"/>
    <property type="molecule type" value="Genomic_DNA"/>
</dbReference>
<sequence>MEKVQYNIEVKKSKTSSYTIRKRVFDVCVGLLLLILLIPLLFIFSTVLLVFSGRPIFLKQIRTGQNNKPFTIWKFRTMESSGNQEAIHVYDWSEGVPDDFLFKTPSNQRITRIGKIYRKLSIDELPQLINVIRGEMSFVGPRPEIPEITLRYNRFQSKRLQAKPGITGFAQINGRSIITHGKKIEYDHYYIDKQTFMFDMEIIIKTIGLVIRGKGAC</sequence>
<dbReference type="GO" id="GO:0016780">
    <property type="term" value="F:phosphotransferase activity, for other substituted phosphate groups"/>
    <property type="evidence" value="ECO:0007669"/>
    <property type="project" value="TreeGrafter"/>
</dbReference>
<keyword evidence="2" id="KW-0812">Transmembrane</keyword>